<dbReference type="AlphaFoldDB" id="Q8HMC6"/>
<evidence type="ECO:0000256" key="8">
    <source>
        <dbReference type="ARBA" id="ARBA00023065"/>
    </source>
</evidence>
<dbReference type="InterPro" id="IPR001421">
    <property type="entry name" value="ATP8_metazoa"/>
</dbReference>
<keyword evidence="3 12" id="KW-0813">Transport</keyword>
<evidence type="ECO:0000256" key="5">
    <source>
        <dbReference type="ARBA" id="ARBA00022692"/>
    </source>
</evidence>
<evidence type="ECO:0000256" key="12">
    <source>
        <dbReference type="RuleBase" id="RU003661"/>
    </source>
</evidence>
<geneLocation type="mitochondrion" evidence="13"/>
<evidence type="ECO:0000256" key="9">
    <source>
        <dbReference type="ARBA" id="ARBA00023128"/>
    </source>
</evidence>
<keyword evidence="4 12" id="KW-0138">CF(0)</keyword>
<evidence type="ECO:0000313" key="13">
    <source>
        <dbReference type="EMBL" id="BAC23233.1"/>
    </source>
</evidence>
<organism evidence="13">
    <name type="scientific">Physiculus japonicus</name>
    <name type="common">Japanese codling</name>
    <dbReference type="NCBI Taxonomy" id="181408"/>
    <lineage>
        <taxon>Eukaryota</taxon>
        <taxon>Metazoa</taxon>
        <taxon>Chordata</taxon>
        <taxon>Craniata</taxon>
        <taxon>Vertebrata</taxon>
        <taxon>Euteleostomi</taxon>
        <taxon>Actinopterygii</taxon>
        <taxon>Neopterygii</taxon>
        <taxon>Teleostei</taxon>
        <taxon>Neoteleostei</taxon>
        <taxon>Acanthomorphata</taxon>
        <taxon>Zeiogadaria</taxon>
        <taxon>Gadariae</taxon>
        <taxon>Gadiformes</taxon>
        <taxon>Gadoidei</taxon>
        <taxon>Moridae</taxon>
        <taxon>Physiculus</taxon>
    </lineage>
</organism>
<evidence type="ECO:0000256" key="1">
    <source>
        <dbReference type="ARBA" id="ARBA00004304"/>
    </source>
</evidence>
<keyword evidence="7" id="KW-1133">Transmembrane helix</keyword>
<sequence length="56" mass="6683">MNKEKEESRVLWIFLVGWCCFLAMIPLTLAKVLYPNLPNPDSTKLPKSTPWHWPWR</sequence>
<gene>
    <name evidence="13" type="primary">ATPase 8</name>
</gene>
<protein>
    <recommendedName>
        <fullName evidence="12">ATP synthase complex subunit 8</fullName>
    </recommendedName>
</protein>
<evidence type="ECO:0000256" key="10">
    <source>
        <dbReference type="ARBA" id="ARBA00023136"/>
    </source>
</evidence>
<keyword evidence="9 12" id="KW-0496">Mitochondrion</keyword>
<keyword evidence="8 12" id="KW-0406">Ion transport</keyword>
<evidence type="ECO:0000256" key="6">
    <source>
        <dbReference type="ARBA" id="ARBA00022781"/>
    </source>
</evidence>
<name>Q8HMC6_PHYJA</name>
<comment type="subcellular location">
    <subcellularLocation>
        <location evidence="1 12">Mitochondrion membrane</location>
        <topology evidence="1 12">Single-pass membrane protein</topology>
    </subcellularLocation>
</comment>
<keyword evidence="10" id="KW-0472">Membrane</keyword>
<keyword evidence="5 12" id="KW-0812">Transmembrane</keyword>
<dbReference type="GO" id="GO:0015078">
    <property type="term" value="F:proton transmembrane transporter activity"/>
    <property type="evidence" value="ECO:0007669"/>
    <property type="project" value="InterPro"/>
</dbReference>
<keyword evidence="6 12" id="KW-0375">Hydrogen ion transport</keyword>
<keyword evidence="11" id="KW-0066">ATP synthesis</keyword>
<evidence type="ECO:0000256" key="7">
    <source>
        <dbReference type="ARBA" id="ARBA00022989"/>
    </source>
</evidence>
<reference evidence="13" key="1">
    <citation type="journal article" date="2003" name="Mol. Phylogenet. Evol.">
        <title>Major patterns of higher teleostean phylogenies: a new perspective based on 100 complete mitochondrial DNA sequences.</title>
        <authorList>
            <person name="Miya M."/>
            <person name="Takeshima H."/>
            <person name="Endo H."/>
            <person name="Ishiguro N.B."/>
            <person name="Inoue J.G."/>
            <person name="Mukai T."/>
            <person name="Satoh T.P."/>
            <person name="Yamaguchi M."/>
            <person name="Kawaguchi A."/>
            <person name="Mabuchi K."/>
            <person name="Shirai S.M."/>
            <person name="Nishida M."/>
        </authorList>
    </citation>
    <scope>NUCLEOTIDE SEQUENCE</scope>
</reference>
<dbReference type="EMBL" id="AP004409">
    <property type="protein sequence ID" value="BAC23233.1"/>
    <property type="molecule type" value="Genomic_DNA"/>
</dbReference>
<evidence type="ECO:0000256" key="4">
    <source>
        <dbReference type="ARBA" id="ARBA00022547"/>
    </source>
</evidence>
<evidence type="ECO:0000256" key="3">
    <source>
        <dbReference type="ARBA" id="ARBA00022448"/>
    </source>
</evidence>
<dbReference type="GO" id="GO:0031966">
    <property type="term" value="C:mitochondrial membrane"/>
    <property type="evidence" value="ECO:0007669"/>
    <property type="project" value="UniProtKB-SubCell"/>
</dbReference>
<dbReference type="Pfam" id="PF00895">
    <property type="entry name" value="ATP-synt_8"/>
    <property type="match status" value="1"/>
</dbReference>
<evidence type="ECO:0000256" key="2">
    <source>
        <dbReference type="ARBA" id="ARBA00008892"/>
    </source>
</evidence>
<accession>Q8HMC6</accession>
<evidence type="ECO:0000256" key="11">
    <source>
        <dbReference type="ARBA" id="ARBA00023310"/>
    </source>
</evidence>
<dbReference type="GO" id="GO:0045259">
    <property type="term" value="C:proton-transporting ATP synthase complex"/>
    <property type="evidence" value="ECO:0007669"/>
    <property type="project" value="UniProtKB-KW"/>
</dbReference>
<proteinExistence type="inferred from homology"/>
<comment type="similarity">
    <text evidence="2 12">Belongs to the ATPase protein 8 family.</text>
</comment>
<dbReference type="GO" id="GO:0015986">
    <property type="term" value="P:proton motive force-driven ATP synthesis"/>
    <property type="evidence" value="ECO:0007669"/>
    <property type="project" value="InterPro"/>
</dbReference>